<gene>
    <name evidence="2" type="ORF">EJV47_11045</name>
</gene>
<comment type="caution">
    <text evidence="2">The sequence shown here is derived from an EMBL/GenBank/DDBJ whole genome shotgun (WGS) entry which is preliminary data.</text>
</comment>
<evidence type="ECO:0000313" key="2">
    <source>
        <dbReference type="EMBL" id="RTQ50164.1"/>
    </source>
</evidence>
<dbReference type="EMBL" id="RXOF01000005">
    <property type="protein sequence ID" value="RTQ50164.1"/>
    <property type="molecule type" value="Genomic_DNA"/>
</dbReference>
<organism evidence="2 3">
    <name type="scientific">Hymenobacter gummosus</name>
    <dbReference type="NCBI Taxonomy" id="1776032"/>
    <lineage>
        <taxon>Bacteria</taxon>
        <taxon>Pseudomonadati</taxon>
        <taxon>Bacteroidota</taxon>
        <taxon>Cytophagia</taxon>
        <taxon>Cytophagales</taxon>
        <taxon>Hymenobacteraceae</taxon>
        <taxon>Hymenobacter</taxon>
    </lineage>
</organism>
<keyword evidence="3" id="KW-1185">Reference proteome</keyword>
<dbReference type="SUPFAM" id="SSF47413">
    <property type="entry name" value="lambda repressor-like DNA-binding domains"/>
    <property type="match status" value="1"/>
</dbReference>
<dbReference type="Pfam" id="PF01381">
    <property type="entry name" value="HTH_3"/>
    <property type="match status" value="1"/>
</dbReference>
<protein>
    <submittedName>
        <fullName evidence="2">XRE family transcriptional regulator</fullName>
    </submittedName>
</protein>
<dbReference type="Proteomes" id="UP000282184">
    <property type="component" value="Unassembled WGS sequence"/>
</dbReference>
<dbReference type="OrthoDB" id="3831186at2"/>
<reference evidence="2 3" key="1">
    <citation type="submission" date="2018-12" db="EMBL/GenBank/DDBJ databases">
        <title>Hymenobacter gummosus sp. nov., isolated from a spring.</title>
        <authorList>
            <person name="Nie L."/>
        </authorList>
    </citation>
    <scope>NUCLEOTIDE SEQUENCE [LARGE SCALE GENOMIC DNA]</scope>
    <source>
        <strain evidence="2 3">KCTC 52166</strain>
    </source>
</reference>
<proteinExistence type="predicted"/>
<dbReference type="Gene3D" id="1.10.260.40">
    <property type="entry name" value="lambda repressor-like DNA-binding domains"/>
    <property type="match status" value="1"/>
</dbReference>
<dbReference type="InterPro" id="IPR010982">
    <property type="entry name" value="Lambda_DNA-bd_dom_sf"/>
</dbReference>
<evidence type="ECO:0000313" key="3">
    <source>
        <dbReference type="Proteomes" id="UP000282184"/>
    </source>
</evidence>
<dbReference type="GO" id="GO:0003677">
    <property type="term" value="F:DNA binding"/>
    <property type="evidence" value="ECO:0007669"/>
    <property type="project" value="InterPro"/>
</dbReference>
<dbReference type="CDD" id="cd00093">
    <property type="entry name" value="HTH_XRE"/>
    <property type="match status" value="1"/>
</dbReference>
<evidence type="ECO:0000259" key="1">
    <source>
        <dbReference type="SMART" id="SM00530"/>
    </source>
</evidence>
<name>A0A3S0H5N3_9BACT</name>
<sequence length="150" mass="16414">MAEASPNQTLHERFRQLLEALNHSANSFARLVGVNPSQIVKVASGQTKPSVDTLEKISLAVPRLNLEWLVGGRGPMLKPADGSSTPAAEPGTPYAVKTPEPALQEAPATYASLEECQKELSWWRERARMLEIMAADRQLIIDLLRKQASG</sequence>
<feature type="domain" description="HTH cro/C1-type" evidence="1">
    <location>
        <begin position="13"/>
        <end position="69"/>
    </location>
</feature>
<dbReference type="SMART" id="SM00530">
    <property type="entry name" value="HTH_XRE"/>
    <property type="match status" value="1"/>
</dbReference>
<dbReference type="AlphaFoldDB" id="A0A3S0H5N3"/>
<accession>A0A3S0H5N3</accession>
<dbReference type="RefSeq" id="WP_126693214.1">
    <property type="nucleotide sequence ID" value="NZ_RXOF01000005.1"/>
</dbReference>
<dbReference type="InterPro" id="IPR001387">
    <property type="entry name" value="Cro/C1-type_HTH"/>
</dbReference>